<dbReference type="GO" id="GO:0051536">
    <property type="term" value="F:iron-sulfur cluster binding"/>
    <property type="evidence" value="ECO:0007669"/>
    <property type="project" value="UniProtKB-KW"/>
</dbReference>
<dbReference type="PROSITE" id="PS00198">
    <property type="entry name" value="4FE4S_FER_1"/>
    <property type="match status" value="1"/>
</dbReference>
<dbReference type="Pfam" id="PF00037">
    <property type="entry name" value="Fer4"/>
    <property type="match status" value="1"/>
</dbReference>
<keyword evidence="6" id="KW-1185">Reference proteome</keyword>
<sequence>MAMKIDAELCTACGDCEPVCPTSAISPKRGVYVINAATCTECEGAHDMPQCLNACMTDGCINPLDL</sequence>
<evidence type="ECO:0000256" key="3">
    <source>
        <dbReference type="ARBA" id="ARBA00023014"/>
    </source>
</evidence>
<dbReference type="KEGG" id="daa:AKL17_1543"/>
<keyword evidence="1" id="KW-0479">Metal-binding</keyword>
<dbReference type="PATRIC" id="fig|1335048.3.peg.1605"/>
<organism evidence="5 6">
    <name type="scientific">Frigidibacter mobilis</name>
    <dbReference type="NCBI Taxonomy" id="1335048"/>
    <lineage>
        <taxon>Bacteria</taxon>
        <taxon>Pseudomonadati</taxon>
        <taxon>Pseudomonadota</taxon>
        <taxon>Alphaproteobacteria</taxon>
        <taxon>Rhodobacterales</taxon>
        <taxon>Paracoccaceae</taxon>
        <taxon>Frigidibacter</taxon>
    </lineage>
</organism>
<evidence type="ECO:0000313" key="6">
    <source>
        <dbReference type="Proteomes" id="UP000076128"/>
    </source>
</evidence>
<dbReference type="InterPro" id="IPR017900">
    <property type="entry name" value="4Fe4S_Fe_S_CS"/>
</dbReference>
<dbReference type="Proteomes" id="UP000076128">
    <property type="component" value="Chromosome"/>
</dbReference>
<dbReference type="EMBL" id="CP012661">
    <property type="protein sequence ID" value="AMY68796.1"/>
    <property type="molecule type" value="Genomic_DNA"/>
</dbReference>
<dbReference type="AlphaFoldDB" id="A0A159Z1G8"/>
<protein>
    <submittedName>
        <fullName evidence="5">Ferredoxin I</fullName>
    </submittedName>
</protein>
<dbReference type="STRING" id="1335048.AKL17_1543"/>
<keyword evidence="2" id="KW-0408">Iron</keyword>
<accession>A0A159Z1G8</accession>
<evidence type="ECO:0000256" key="2">
    <source>
        <dbReference type="ARBA" id="ARBA00023004"/>
    </source>
</evidence>
<dbReference type="InterPro" id="IPR017896">
    <property type="entry name" value="4Fe4S_Fe-S-bd"/>
</dbReference>
<evidence type="ECO:0000313" key="5">
    <source>
        <dbReference type="EMBL" id="AMY68796.1"/>
    </source>
</evidence>
<reference evidence="5 6" key="1">
    <citation type="submission" date="2015-09" db="EMBL/GenBank/DDBJ databases">
        <title>Complete genome sequence of Defluviimonas alba cai42t isolated from an oilfield in Xinjiang.</title>
        <authorList>
            <person name="Geng S."/>
            <person name="Pan X."/>
            <person name="Wu X."/>
        </authorList>
    </citation>
    <scope>NUCLEOTIDE SEQUENCE [LARGE SCALE GENOMIC DNA]</scope>
    <source>
        <strain evidence="6">cai42</strain>
    </source>
</reference>
<dbReference type="OrthoDB" id="9803397at2"/>
<proteinExistence type="predicted"/>
<dbReference type="Gene3D" id="3.30.70.20">
    <property type="match status" value="1"/>
</dbReference>
<dbReference type="PROSITE" id="PS51379">
    <property type="entry name" value="4FE4S_FER_2"/>
    <property type="match status" value="1"/>
</dbReference>
<evidence type="ECO:0000259" key="4">
    <source>
        <dbReference type="PROSITE" id="PS51379"/>
    </source>
</evidence>
<gene>
    <name evidence="5" type="ORF">AKL17_1543</name>
</gene>
<evidence type="ECO:0000256" key="1">
    <source>
        <dbReference type="ARBA" id="ARBA00022723"/>
    </source>
</evidence>
<dbReference type="SUPFAM" id="SSF54862">
    <property type="entry name" value="4Fe-4S ferredoxins"/>
    <property type="match status" value="1"/>
</dbReference>
<dbReference type="RefSeq" id="WP_066811991.1">
    <property type="nucleotide sequence ID" value="NZ_CP012661.1"/>
</dbReference>
<feature type="domain" description="4Fe-4S ferredoxin-type" evidence="4">
    <location>
        <begin position="1"/>
        <end position="30"/>
    </location>
</feature>
<name>A0A159Z1G8_9RHOB</name>
<keyword evidence="3" id="KW-0411">Iron-sulfur</keyword>
<dbReference type="GO" id="GO:0046872">
    <property type="term" value="F:metal ion binding"/>
    <property type="evidence" value="ECO:0007669"/>
    <property type="project" value="UniProtKB-KW"/>
</dbReference>